<feature type="domain" description="Glycosyltransferase subfamily 4-like N-terminal" evidence="2">
    <location>
        <begin position="21"/>
        <end position="198"/>
    </location>
</feature>
<keyword evidence="3" id="KW-0328">Glycosyltransferase</keyword>
<proteinExistence type="predicted"/>
<evidence type="ECO:0000259" key="1">
    <source>
        <dbReference type="Pfam" id="PF00534"/>
    </source>
</evidence>
<dbReference type="RefSeq" id="WP_188847975.1">
    <property type="nucleotide sequence ID" value="NZ_BMPJ01000027.1"/>
</dbReference>
<keyword evidence="4" id="KW-1185">Reference proteome</keyword>
<accession>A0ABV6PZ84</accession>
<feature type="domain" description="Glycosyl transferase family 1" evidence="1">
    <location>
        <begin position="213"/>
        <end position="360"/>
    </location>
</feature>
<dbReference type="InterPro" id="IPR050194">
    <property type="entry name" value="Glycosyltransferase_grp1"/>
</dbReference>
<dbReference type="InterPro" id="IPR028098">
    <property type="entry name" value="Glyco_trans_4-like_N"/>
</dbReference>
<dbReference type="GO" id="GO:0016757">
    <property type="term" value="F:glycosyltransferase activity"/>
    <property type="evidence" value="ECO:0007669"/>
    <property type="project" value="UniProtKB-KW"/>
</dbReference>
<dbReference type="Pfam" id="PF00534">
    <property type="entry name" value="Glycos_transf_1"/>
    <property type="match status" value="1"/>
</dbReference>
<evidence type="ECO:0000259" key="2">
    <source>
        <dbReference type="Pfam" id="PF13579"/>
    </source>
</evidence>
<dbReference type="Pfam" id="PF13579">
    <property type="entry name" value="Glyco_trans_4_4"/>
    <property type="match status" value="1"/>
</dbReference>
<organism evidence="3 4">
    <name type="scientific">Thermus composti</name>
    <dbReference type="NCBI Taxonomy" id="532059"/>
    <lineage>
        <taxon>Bacteria</taxon>
        <taxon>Thermotogati</taxon>
        <taxon>Deinococcota</taxon>
        <taxon>Deinococci</taxon>
        <taxon>Thermales</taxon>
        <taxon>Thermaceae</taxon>
        <taxon>Thermus</taxon>
    </lineage>
</organism>
<keyword evidence="3" id="KW-0808">Transferase</keyword>
<dbReference type="PANTHER" id="PTHR45947">
    <property type="entry name" value="SULFOQUINOVOSYL TRANSFERASE SQD2"/>
    <property type="match status" value="1"/>
</dbReference>
<gene>
    <name evidence="3" type="ORF">ACFFFP_03035</name>
</gene>
<name>A0ABV6PZ84_9DEIN</name>
<comment type="caution">
    <text evidence="3">The sequence shown here is derived from an EMBL/GenBank/DDBJ whole genome shotgun (WGS) entry which is preliminary data.</text>
</comment>
<dbReference type="InterPro" id="IPR001296">
    <property type="entry name" value="Glyco_trans_1"/>
</dbReference>
<dbReference type="Proteomes" id="UP001589830">
    <property type="component" value="Unassembled WGS sequence"/>
</dbReference>
<sequence>MRIFKMHTYYQQRGGEDESFAAEVALLRERGHEVLALTFHNQELDRMPPWRQGLVTLWNQEAYRRVREAVRQHRPDLVHVHNTFPLASPAVVHAAKAEGVPVVMTLRNYRLLCVNALFFREGRVCEDCLGRLPWRGVVRGCYRGSPLASGVVAAMLTTHRALGTWARGVDVYIALTEFARRKFMEGGLPAEKIVVKPNFVHPDPGAGEGRGGYALFVGRLSPEKGVRTLLQAWVRLQGKVPLKVVGDGPLAGEVRQAVKSLAGMEWLGRRNPDEVYALMRDAAFLVFPSEWYETFGRVAIEAFASGTPVLAANIGAVAEVTDHGRTGLLFRPGDPEDLASKVEWLLTHPGELARMRREARAEYEAKYTAERNYQLLMEIYGQALEAGHRRRG</sequence>
<protein>
    <submittedName>
        <fullName evidence="3">Glycosyltransferase</fullName>
        <ecNumber evidence="3">2.4.-.-</ecNumber>
    </submittedName>
</protein>
<dbReference type="Gene3D" id="3.40.50.2000">
    <property type="entry name" value="Glycogen Phosphorylase B"/>
    <property type="match status" value="2"/>
</dbReference>
<dbReference type="PANTHER" id="PTHR45947:SF13">
    <property type="entry name" value="TRANSFERASE"/>
    <property type="match status" value="1"/>
</dbReference>
<evidence type="ECO:0000313" key="3">
    <source>
        <dbReference type="EMBL" id="MFC0595154.1"/>
    </source>
</evidence>
<evidence type="ECO:0000313" key="4">
    <source>
        <dbReference type="Proteomes" id="UP001589830"/>
    </source>
</evidence>
<dbReference type="EC" id="2.4.-.-" evidence="3"/>
<reference evidence="3 4" key="1">
    <citation type="submission" date="2024-09" db="EMBL/GenBank/DDBJ databases">
        <authorList>
            <person name="Sun Q."/>
            <person name="Mori K."/>
        </authorList>
    </citation>
    <scope>NUCLEOTIDE SEQUENCE [LARGE SCALE GENOMIC DNA]</scope>
    <source>
        <strain evidence="3 4">NCAIM B.02340</strain>
    </source>
</reference>
<dbReference type="SUPFAM" id="SSF53756">
    <property type="entry name" value="UDP-Glycosyltransferase/glycogen phosphorylase"/>
    <property type="match status" value="1"/>
</dbReference>
<dbReference type="EMBL" id="JBHLTW010000009">
    <property type="protein sequence ID" value="MFC0595154.1"/>
    <property type="molecule type" value="Genomic_DNA"/>
</dbReference>